<evidence type="ECO:0000256" key="1">
    <source>
        <dbReference type="ARBA" id="ARBA00002550"/>
    </source>
</evidence>
<gene>
    <name evidence="3" type="ORF">TTHERM_01013220</name>
</gene>
<dbReference type="InParanoid" id="Q22L31"/>
<comment type="function">
    <text evidence="1">Involved in endocytosis.</text>
</comment>
<keyword evidence="4" id="KW-1185">Reference proteome</keyword>
<accession>Q22L31</accession>
<dbReference type="AlphaFoldDB" id="Q22L31"/>
<comment type="similarity">
    <text evidence="2">Belongs to the YPP1 family.</text>
</comment>
<dbReference type="PANTHER" id="PTHR23083">
    <property type="entry name" value="TETRATRICOPEPTIDE REPEAT PROTEIN, TPR"/>
    <property type="match status" value="1"/>
</dbReference>
<dbReference type="InterPro" id="IPR011990">
    <property type="entry name" value="TPR-like_helical_dom_sf"/>
</dbReference>
<dbReference type="InterPro" id="IPR051722">
    <property type="entry name" value="Endocytosis_PI4K-reg_protein"/>
</dbReference>
<evidence type="ECO:0000313" key="3">
    <source>
        <dbReference type="EMBL" id="EAR85986.3"/>
    </source>
</evidence>
<protein>
    <recommendedName>
        <fullName evidence="5">Tetratricopeptide repeat protein</fullName>
    </recommendedName>
</protein>
<dbReference type="GeneID" id="7835862"/>
<dbReference type="Gene3D" id="1.25.40.10">
    <property type="entry name" value="Tetratricopeptide repeat domain"/>
    <property type="match status" value="2"/>
</dbReference>
<dbReference type="STRING" id="312017.Q22L31"/>
<sequence length="858" mass="101050">MTLADLDYSRYTRNNQKIKELIQKLQQQDQSEPIKDYLKYLEFESSCLTDLNISKISEEQIRNLFQQIDQHLLKYNNESLVQMDGLCFKIYLCQYMFKFEKNDIDLNIQNSLYKLPSIKNLMKRELLTSIEQTPFRVKNFQEIYLKRILNPDFQIETQDYFQEIIDWLDFFAEIYNIHQKSFYQTFKGFEKVDKNLILICINKLIQVQNKISNISNIESVIRVLQFFQKDYRNLYGIDMVVTLLYNICKNILPLQGSTELEQDSLQKIIQNEINTGLFQYFQIHLKISSWDHILLTCLGFIQIQIDKKVEKYMNKNADPSKKQSSNKQLLNYREISNIPSEVYDSLYLFTCINYTQIRNKIKKTMRSILSYRVPSLVNLLSLKIKREDFAFNFMEFMMSSPFDDNILGMKMSVQLYLREEYSKLYQLIQSLTQSDQLPSHYAFPLLLSLSSIFTGLNLGKNEEGLSLAKLNLNNFLESNTENSRKIFLQETLLANVGFSYYNIFRNAQYEQDKNVYLSKAIEYLEKSYSKNNKNYLVCQALAKAYAHSLNMDKALEYALQSCALNKSSHYAFILLALIYSAKGELKKCQLLISSLLKENQNEPILYILMAFIEAEKLLIAEENLPDYKVSHHFGSGIKDFLKSESQKSKQFKQIILYMVNACQVILKKELSKEFDPEFCKKNLIPLKDQHSQEIPPRVYLDYKNTLNYFIDILFHLEYYDCIEDMTALLNDGNKKNLIESEYYLALLSEKKEQDEIAMQKYEEILKTDFYHLKSMQNLALLYLKNINTDSRRVDRAVELLIAGSKFKESSEICYGFGQIHQLQGNLQKSNHYLLKALEKNKKQPICVYDIIPDLLFIV</sequence>
<dbReference type="OrthoDB" id="299428at2759"/>
<reference evidence="4" key="1">
    <citation type="journal article" date="2006" name="PLoS Biol.">
        <title>Macronuclear genome sequence of the ciliate Tetrahymena thermophila, a model eukaryote.</title>
        <authorList>
            <person name="Eisen J.A."/>
            <person name="Coyne R.S."/>
            <person name="Wu M."/>
            <person name="Wu D."/>
            <person name="Thiagarajan M."/>
            <person name="Wortman J.R."/>
            <person name="Badger J.H."/>
            <person name="Ren Q."/>
            <person name="Amedeo P."/>
            <person name="Jones K.M."/>
            <person name="Tallon L.J."/>
            <person name="Delcher A.L."/>
            <person name="Salzberg S.L."/>
            <person name="Silva J.C."/>
            <person name="Haas B.J."/>
            <person name="Majoros W.H."/>
            <person name="Farzad M."/>
            <person name="Carlton J.M."/>
            <person name="Smith R.K. Jr."/>
            <person name="Garg J."/>
            <person name="Pearlman R.E."/>
            <person name="Karrer K.M."/>
            <person name="Sun L."/>
            <person name="Manning G."/>
            <person name="Elde N.C."/>
            <person name="Turkewitz A.P."/>
            <person name="Asai D.J."/>
            <person name="Wilkes D.E."/>
            <person name="Wang Y."/>
            <person name="Cai H."/>
            <person name="Collins K."/>
            <person name="Stewart B.A."/>
            <person name="Lee S.R."/>
            <person name="Wilamowska K."/>
            <person name="Weinberg Z."/>
            <person name="Ruzzo W.L."/>
            <person name="Wloga D."/>
            <person name="Gaertig J."/>
            <person name="Frankel J."/>
            <person name="Tsao C.-C."/>
            <person name="Gorovsky M.A."/>
            <person name="Keeling P.J."/>
            <person name="Waller R.F."/>
            <person name="Patron N.J."/>
            <person name="Cherry J.M."/>
            <person name="Stover N.A."/>
            <person name="Krieger C.J."/>
            <person name="del Toro C."/>
            <person name="Ryder H.F."/>
            <person name="Williamson S.C."/>
            <person name="Barbeau R.A."/>
            <person name="Hamilton E.P."/>
            <person name="Orias E."/>
        </authorList>
    </citation>
    <scope>NUCLEOTIDE SEQUENCE [LARGE SCALE GENOMIC DNA]</scope>
    <source>
        <strain evidence="4">SB210</strain>
    </source>
</reference>
<organism evidence="3 4">
    <name type="scientific">Tetrahymena thermophila (strain SB210)</name>
    <dbReference type="NCBI Taxonomy" id="312017"/>
    <lineage>
        <taxon>Eukaryota</taxon>
        <taxon>Sar</taxon>
        <taxon>Alveolata</taxon>
        <taxon>Ciliophora</taxon>
        <taxon>Intramacronucleata</taxon>
        <taxon>Oligohymenophorea</taxon>
        <taxon>Hymenostomatida</taxon>
        <taxon>Tetrahymenina</taxon>
        <taxon>Tetrahymenidae</taxon>
        <taxon>Tetrahymena</taxon>
    </lineage>
</organism>
<dbReference type="PANTHER" id="PTHR23083:SF464">
    <property type="entry name" value="TETRATRICOPEPTIDE REPEAT DOMAIN 7, ISOFORM A"/>
    <property type="match status" value="1"/>
</dbReference>
<dbReference type="Proteomes" id="UP000009168">
    <property type="component" value="Unassembled WGS sequence"/>
</dbReference>
<dbReference type="SMART" id="SM00028">
    <property type="entry name" value="TPR"/>
    <property type="match status" value="3"/>
</dbReference>
<dbReference type="KEGG" id="tet:TTHERM_01013220"/>
<dbReference type="SUPFAM" id="SSF81901">
    <property type="entry name" value="HCP-like"/>
    <property type="match status" value="1"/>
</dbReference>
<dbReference type="RefSeq" id="XP_976581.3">
    <property type="nucleotide sequence ID" value="XM_971488.3"/>
</dbReference>
<dbReference type="InterPro" id="IPR019734">
    <property type="entry name" value="TPR_rpt"/>
</dbReference>
<proteinExistence type="inferred from homology"/>
<dbReference type="SUPFAM" id="SSF48452">
    <property type="entry name" value="TPR-like"/>
    <property type="match status" value="1"/>
</dbReference>
<evidence type="ECO:0008006" key="5">
    <source>
        <dbReference type="Google" id="ProtNLM"/>
    </source>
</evidence>
<dbReference type="EMBL" id="GG662865">
    <property type="protein sequence ID" value="EAR85986.3"/>
    <property type="molecule type" value="Genomic_DNA"/>
</dbReference>
<evidence type="ECO:0000256" key="2">
    <source>
        <dbReference type="ARBA" id="ARBA00038251"/>
    </source>
</evidence>
<evidence type="ECO:0000313" key="4">
    <source>
        <dbReference type="Proteomes" id="UP000009168"/>
    </source>
</evidence>
<name>Q22L31_TETTS</name>
<dbReference type="HOGENOM" id="CLU_346320_0_0_1"/>